<evidence type="ECO:0000313" key="1">
    <source>
        <dbReference type="EMBL" id="HIQ81662.1"/>
    </source>
</evidence>
<dbReference type="GO" id="GO:0005524">
    <property type="term" value="F:ATP binding"/>
    <property type="evidence" value="ECO:0007669"/>
    <property type="project" value="InterPro"/>
</dbReference>
<organism evidence="1 2">
    <name type="scientific">Candidatus Pullichristensenella stercorigallinarum</name>
    <dbReference type="NCBI Taxonomy" id="2840909"/>
    <lineage>
        <taxon>Bacteria</taxon>
        <taxon>Bacillati</taxon>
        <taxon>Bacillota</taxon>
        <taxon>Clostridia</taxon>
        <taxon>Candidatus Pullichristensenella</taxon>
    </lineage>
</organism>
<dbReference type="InterPro" id="IPR003724">
    <property type="entry name" value="CblAdoTrfase_CobA"/>
</dbReference>
<dbReference type="AlphaFoldDB" id="A0A9D0ZK62"/>
<dbReference type="Proteomes" id="UP000824260">
    <property type="component" value="Unassembled WGS sequence"/>
</dbReference>
<dbReference type="SUPFAM" id="SSF52540">
    <property type="entry name" value="P-loop containing nucleoside triphosphate hydrolases"/>
    <property type="match status" value="1"/>
</dbReference>
<gene>
    <name evidence="1" type="ORF">IAA52_01015</name>
</gene>
<comment type="caution">
    <text evidence="1">The sequence shown here is derived from an EMBL/GenBank/DDBJ whole genome shotgun (WGS) entry which is preliminary data.</text>
</comment>
<dbReference type="PANTHER" id="PTHR46638">
    <property type="entry name" value="CORRINOID ADENOSYLTRANSFERASE"/>
    <property type="match status" value="1"/>
</dbReference>
<dbReference type="PANTHER" id="PTHR46638:SF1">
    <property type="entry name" value="CORRINOID ADENOSYLTRANSFERASE"/>
    <property type="match status" value="1"/>
</dbReference>
<dbReference type="Gene3D" id="3.40.50.300">
    <property type="entry name" value="P-loop containing nucleotide triphosphate hydrolases"/>
    <property type="match status" value="1"/>
</dbReference>
<dbReference type="GO" id="GO:0009236">
    <property type="term" value="P:cobalamin biosynthetic process"/>
    <property type="evidence" value="ECO:0007669"/>
    <property type="project" value="InterPro"/>
</dbReference>
<reference evidence="1" key="2">
    <citation type="journal article" date="2021" name="PeerJ">
        <title>Extensive microbial diversity within the chicken gut microbiome revealed by metagenomics and culture.</title>
        <authorList>
            <person name="Gilroy R."/>
            <person name="Ravi A."/>
            <person name="Getino M."/>
            <person name="Pursley I."/>
            <person name="Horton D.L."/>
            <person name="Alikhan N.F."/>
            <person name="Baker D."/>
            <person name="Gharbi K."/>
            <person name="Hall N."/>
            <person name="Watson M."/>
            <person name="Adriaenssens E.M."/>
            <person name="Foster-Nyarko E."/>
            <person name="Jarju S."/>
            <person name="Secka A."/>
            <person name="Antonio M."/>
            <person name="Oren A."/>
            <person name="Chaudhuri R.R."/>
            <person name="La Ragione R."/>
            <person name="Hildebrand F."/>
            <person name="Pallen M.J."/>
        </authorList>
    </citation>
    <scope>NUCLEOTIDE SEQUENCE</scope>
    <source>
        <strain evidence="1">ChiSjej6B24-2974</strain>
    </source>
</reference>
<accession>A0A9D0ZK62</accession>
<dbReference type="Pfam" id="PF02572">
    <property type="entry name" value="CobA_CobO_BtuR"/>
    <property type="match status" value="1"/>
</dbReference>
<evidence type="ECO:0000313" key="2">
    <source>
        <dbReference type="Proteomes" id="UP000824260"/>
    </source>
</evidence>
<dbReference type="PIRSF" id="PIRSF015617">
    <property type="entry name" value="Adensltrnsf_CobA"/>
    <property type="match status" value="1"/>
</dbReference>
<proteinExistence type="predicted"/>
<dbReference type="InterPro" id="IPR027417">
    <property type="entry name" value="P-loop_NTPase"/>
</dbReference>
<protein>
    <submittedName>
        <fullName evidence="1">Cob(I)yrinic acid a,c-diamide adenosyltransferase</fullName>
    </submittedName>
</protein>
<name>A0A9D0ZK62_9FIRM</name>
<dbReference type="EMBL" id="DVFZ01000012">
    <property type="protein sequence ID" value="HIQ81662.1"/>
    <property type="molecule type" value="Genomic_DNA"/>
</dbReference>
<sequence length="170" mass="18598">MGLVHIYFGDGKGKTTAAMGLALRALGDGWRVCVCQFLKNTPSGEIEALSRFENAVVLRAGGESTGFLWQMNTAERAAYLERQYALLRRVGGENAQMFVLDEAVSACQAGAFSAETLLEAVEALRGRAEVILTGHEVPETLLARADYITQMQKLRHPYDLGVSARRGIEY</sequence>
<reference evidence="1" key="1">
    <citation type="submission" date="2020-10" db="EMBL/GenBank/DDBJ databases">
        <authorList>
            <person name="Gilroy R."/>
        </authorList>
    </citation>
    <scope>NUCLEOTIDE SEQUENCE</scope>
    <source>
        <strain evidence="1">ChiSjej6B24-2974</strain>
    </source>
</reference>
<dbReference type="GO" id="GO:0008817">
    <property type="term" value="F:corrinoid adenosyltransferase activity"/>
    <property type="evidence" value="ECO:0007669"/>
    <property type="project" value="InterPro"/>
</dbReference>